<accession>A0A1J1IS67</accession>
<dbReference type="Pfam" id="PF04938">
    <property type="entry name" value="SIP1"/>
    <property type="match status" value="1"/>
</dbReference>
<evidence type="ECO:0000256" key="6">
    <source>
        <dbReference type="ARBA" id="ARBA00047179"/>
    </source>
</evidence>
<keyword evidence="9" id="KW-1185">Reference proteome</keyword>
<dbReference type="PIRSF" id="PIRSF038038">
    <property type="entry name" value="SMN_Gemin2"/>
    <property type="match status" value="1"/>
</dbReference>
<evidence type="ECO:0000256" key="7">
    <source>
        <dbReference type="PIRNR" id="PIRNR038038"/>
    </source>
</evidence>
<keyword evidence="3 7" id="KW-0507">mRNA processing</keyword>
<organism evidence="8 9">
    <name type="scientific">Clunio marinus</name>
    <dbReference type="NCBI Taxonomy" id="568069"/>
    <lineage>
        <taxon>Eukaryota</taxon>
        <taxon>Metazoa</taxon>
        <taxon>Ecdysozoa</taxon>
        <taxon>Arthropoda</taxon>
        <taxon>Hexapoda</taxon>
        <taxon>Insecta</taxon>
        <taxon>Pterygota</taxon>
        <taxon>Neoptera</taxon>
        <taxon>Endopterygota</taxon>
        <taxon>Diptera</taxon>
        <taxon>Nematocera</taxon>
        <taxon>Chironomoidea</taxon>
        <taxon>Chironomidae</taxon>
        <taxon>Clunio</taxon>
    </lineage>
</organism>
<evidence type="ECO:0000313" key="8">
    <source>
        <dbReference type="EMBL" id="CRL03075.1"/>
    </source>
</evidence>
<dbReference type="GO" id="GO:0032797">
    <property type="term" value="C:SMN complex"/>
    <property type="evidence" value="ECO:0007669"/>
    <property type="project" value="UniProtKB-UniRule"/>
</dbReference>
<protein>
    <recommendedName>
        <fullName evidence="6 7">Gem-associated protein 2</fullName>
    </recommendedName>
</protein>
<dbReference type="GO" id="GO:0000245">
    <property type="term" value="P:spliceosomal complex assembly"/>
    <property type="evidence" value="ECO:0007669"/>
    <property type="project" value="UniProtKB-UniRule"/>
</dbReference>
<name>A0A1J1IS67_9DIPT</name>
<keyword evidence="2 7" id="KW-0963">Cytoplasm</keyword>
<dbReference type="AlphaFoldDB" id="A0A1J1IS67"/>
<evidence type="ECO:0000256" key="4">
    <source>
        <dbReference type="ARBA" id="ARBA00023187"/>
    </source>
</evidence>
<dbReference type="Proteomes" id="UP000183832">
    <property type="component" value="Unassembled WGS sequence"/>
</dbReference>
<comment type="similarity">
    <text evidence="5 7">Belongs to the gemin-2 family.</text>
</comment>
<dbReference type="OrthoDB" id="428895at2759"/>
<evidence type="ECO:0000256" key="5">
    <source>
        <dbReference type="ARBA" id="ARBA00025758"/>
    </source>
</evidence>
<evidence type="ECO:0000256" key="1">
    <source>
        <dbReference type="ARBA" id="ARBA00004496"/>
    </source>
</evidence>
<comment type="subcellular location">
    <subcellularLocation>
        <location evidence="1">Cytoplasm</location>
    </subcellularLocation>
</comment>
<evidence type="ECO:0000256" key="2">
    <source>
        <dbReference type="ARBA" id="ARBA00022490"/>
    </source>
</evidence>
<comment type="function">
    <text evidence="7">The SMN complex catalyzes the assembly of small nuclear ribonucleoproteins (snRNPs), the building blocks of the spliceosome, and thereby plays an important role in the splicing of cellular pre-mRNAs.</text>
</comment>
<dbReference type="Gene3D" id="1.20.58.1070">
    <property type="match status" value="1"/>
</dbReference>
<keyword evidence="4 7" id="KW-0508">mRNA splicing</keyword>
<reference evidence="8 9" key="1">
    <citation type="submission" date="2015-04" db="EMBL/GenBank/DDBJ databases">
        <authorList>
            <person name="Syromyatnikov M.Y."/>
            <person name="Popov V.N."/>
        </authorList>
    </citation>
    <scope>NUCLEOTIDE SEQUENCE [LARGE SCALE GENOMIC DNA]</scope>
</reference>
<dbReference type="GO" id="GO:0005681">
    <property type="term" value="C:spliceosomal complex"/>
    <property type="evidence" value="ECO:0007669"/>
    <property type="project" value="UniProtKB-UniRule"/>
</dbReference>
<dbReference type="PANTHER" id="PTHR12794">
    <property type="entry name" value="GEMIN2"/>
    <property type="match status" value="1"/>
</dbReference>
<proteinExistence type="inferred from homology"/>
<gene>
    <name evidence="8" type="primary">putative Protein Gemin2</name>
    <name evidence="8" type="ORF">CLUMA_CG016533</name>
</gene>
<evidence type="ECO:0000256" key="3">
    <source>
        <dbReference type="ARBA" id="ARBA00022664"/>
    </source>
</evidence>
<dbReference type="GO" id="GO:0000387">
    <property type="term" value="P:spliceosomal snRNP assembly"/>
    <property type="evidence" value="ECO:0007669"/>
    <property type="project" value="UniProtKB-UniRule"/>
</dbReference>
<evidence type="ECO:0000313" key="9">
    <source>
        <dbReference type="Proteomes" id="UP000183832"/>
    </source>
</evidence>
<dbReference type="PANTHER" id="PTHR12794:SF0">
    <property type="entry name" value="GEM-ASSOCIATED PROTEIN 2"/>
    <property type="match status" value="1"/>
</dbReference>
<dbReference type="STRING" id="568069.A0A1J1IS67"/>
<dbReference type="EMBL" id="CVRI01000059">
    <property type="protein sequence ID" value="CRL03075.1"/>
    <property type="molecule type" value="Genomic_DNA"/>
</dbReference>
<dbReference type="InterPro" id="IPR035426">
    <property type="entry name" value="Gemin2/Brr1"/>
</dbReference>
<comment type="subunit">
    <text evidence="7">Part of the core SMN complex.</text>
</comment>
<sequence>MSQRQCLPVDDSSDSDHEFDLTKMTALDYLKKVRCERKKIAQVVTVHPMRNGECERLDNAIENENKISTFDQRNPTREWSEIQKEKFLNVQQQIIELRKCPSLDERLNSHLDVDTTDENECIKFCQTSQPLLSTILLLNQKQLEELIECLSSYLADEILKTETELYKKLNDMIWITKWLYAGLACLRLPLDPEVHSCLRVIAKSCIQVTDYLKTFPDTSNDSFLPWNLITVVITLNFKQFDLLSL</sequence>
<dbReference type="InterPro" id="IPR017364">
    <property type="entry name" value="GEMIN2"/>
</dbReference>